<accession>A0A0C3D215</accession>
<name>A0A0C3D215_9AGAM</name>
<proteinExistence type="predicted"/>
<dbReference type="STRING" id="1036808.A0A0C3D215"/>
<dbReference type="OrthoDB" id="2641813at2759"/>
<keyword evidence="2" id="KW-0479">Metal-binding</keyword>
<sequence>IPSVQSDQMRQAQMYAEARTCFTWRNGIFAADGTTVPLFVKPSLFRETFFNQKSNYSLNCQLVIMPHNLMIVDYALGQPGSIHDSYAFQGT</sequence>
<dbReference type="EMBL" id="KN822684">
    <property type="protein sequence ID" value="KIM50126.1"/>
    <property type="molecule type" value="Genomic_DNA"/>
</dbReference>
<feature type="non-terminal residue" evidence="4">
    <location>
        <position position="91"/>
    </location>
</feature>
<evidence type="ECO:0000313" key="4">
    <source>
        <dbReference type="EMBL" id="KIM50126.1"/>
    </source>
</evidence>
<organism evidence="4 5">
    <name type="scientific">Scleroderma citrinum Foug A</name>
    <dbReference type="NCBI Taxonomy" id="1036808"/>
    <lineage>
        <taxon>Eukaryota</taxon>
        <taxon>Fungi</taxon>
        <taxon>Dikarya</taxon>
        <taxon>Basidiomycota</taxon>
        <taxon>Agaricomycotina</taxon>
        <taxon>Agaricomycetes</taxon>
        <taxon>Agaricomycetidae</taxon>
        <taxon>Boletales</taxon>
        <taxon>Sclerodermatineae</taxon>
        <taxon>Sclerodermataceae</taxon>
        <taxon>Scleroderma</taxon>
    </lineage>
</organism>
<evidence type="ECO:0000313" key="5">
    <source>
        <dbReference type="Proteomes" id="UP000053989"/>
    </source>
</evidence>
<dbReference type="AlphaFoldDB" id="A0A0C3D215"/>
<dbReference type="GO" id="GO:0046872">
    <property type="term" value="F:metal ion binding"/>
    <property type="evidence" value="ECO:0007669"/>
    <property type="project" value="UniProtKB-KW"/>
</dbReference>
<dbReference type="InterPro" id="IPR027806">
    <property type="entry name" value="HARBI1_dom"/>
</dbReference>
<feature type="domain" description="DDE Tnp4" evidence="3">
    <location>
        <begin position="32"/>
        <end position="89"/>
    </location>
</feature>
<evidence type="ECO:0000256" key="1">
    <source>
        <dbReference type="ARBA" id="ARBA00001968"/>
    </source>
</evidence>
<dbReference type="Pfam" id="PF13359">
    <property type="entry name" value="DDE_Tnp_4"/>
    <property type="match status" value="1"/>
</dbReference>
<evidence type="ECO:0000256" key="2">
    <source>
        <dbReference type="ARBA" id="ARBA00022723"/>
    </source>
</evidence>
<evidence type="ECO:0000259" key="3">
    <source>
        <dbReference type="Pfam" id="PF13359"/>
    </source>
</evidence>
<dbReference type="Proteomes" id="UP000053989">
    <property type="component" value="Unassembled WGS sequence"/>
</dbReference>
<gene>
    <name evidence="4" type="ORF">SCLCIDRAFT_78656</name>
</gene>
<reference evidence="5" key="2">
    <citation type="submission" date="2015-01" db="EMBL/GenBank/DDBJ databases">
        <title>Evolutionary Origins and Diversification of the Mycorrhizal Mutualists.</title>
        <authorList>
            <consortium name="DOE Joint Genome Institute"/>
            <consortium name="Mycorrhizal Genomics Consortium"/>
            <person name="Kohler A."/>
            <person name="Kuo A."/>
            <person name="Nagy L.G."/>
            <person name="Floudas D."/>
            <person name="Copeland A."/>
            <person name="Barry K.W."/>
            <person name="Cichocki N."/>
            <person name="Veneault-Fourrey C."/>
            <person name="LaButti K."/>
            <person name="Lindquist E.A."/>
            <person name="Lipzen A."/>
            <person name="Lundell T."/>
            <person name="Morin E."/>
            <person name="Murat C."/>
            <person name="Riley R."/>
            <person name="Ohm R."/>
            <person name="Sun H."/>
            <person name="Tunlid A."/>
            <person name="Henrissat B."/>
            <person name="Grigoriev I.V."/>
            <person name="Hibbett D.S."/>
            <person name="Martin F."/>
        </authorList>
    </citation>
    <scope>NUCLEOTIDE SEQUENCE [LARGE SCALE GENOMIC DNA]</scope>
    <source>
        <strain evidence="5">Foug A</strain>
    </source>
</reference>
<dbReference type="InParanoid" id="A0A0C3D215"/>
<feature type="non-terminal residue" evidence="4">
    <location>
        <position position="1"/>
    </location>
</feature>
<protein>
    <recommendedName>
        <fullName evidence="3">DDE Tnp4 domain-containing protein</fullName>
    </recommendedName>
</protein>
<keyword evidence="5" id="KW-1185">Reference proteome</keyword>
<comment type="cofactor">
    <cofactor evidence="1">
        <name>a divalent metal cation</name>
        <dbReference type="ChEBI" id="CHEBI:60240"/>
    </cofactor>
</comment>
<reference evidence="4 5" key="1">
    <citation type="submission" date="2014-04" db="EMBL/GenBank/DDBJ databases">
        <authorList>
            <consortium name="DOE Joint Genome Institute"/>
            <person name="Kuo A."/>
            <person name="Kohler A."/>
            <person name="Nagy L.G."/>
            <person name="Floudas D."/>
            <person name="Copeland A."/>
            <person name="Barry K.W."/>
            <person name="Cichocki N."/>
            <person name="Veneault-Fourrey C."/>
            <person name="LaButti K."/>
            <person name="Lindquist E.A."/>
            <person name="Lipzen A."/>
            <person name="Lundell T."/>
            <person name="Morin E."/>
            <person name="Murat C."/>
            <person name="Sun H."/>
            <person name="Tunlid A."/>
            <person name="Henrissat B."/>
            <person name="Grigoriev I.V."/>
            <person name="Hibbett D.S."/>
            <person name="Martin F."/>
            <person name="Nordberg H.P."/>
            <person name="Cantor M.N."/>
            <person name="Hua S.X."/>
        </authorList>
    </citation>
    <scope>NUCLEOTIDE SEQUENCE [LARGE SCALE GENOMIC DNA]</scope>
    <source>
        <strain evidence="4 5">Foug A</strain>
    </source>
</reference>
<dbReference type="HOGENOM" id="CLU_018552_14_1_1"/>